<feature type="transmembrane region" description="Helical" evidence="7">
    <location>
        <begin position="167"/>
        <end position="187"/>
    </location>
</feature>
<feature type="transmembrane region" description="Helical" evidence="7">
    <location>
        <begin position="45"/>
        <end position="69"/>
    </location>
</feature>
<feature type="transmembrane region" description="Helical" evidence="7">
    <location>
        <begin position="397"/>
        <end position="416"/>
    </location>
</feature>
<keyword evidence="5 7" id="KW-0472">Membrane</keyword>
<accession>A0ABR2J1I0</accession>
<feature type="transmembrane region" description="Helical" evidence="7">
    <location>
        <begin position="90"/>
        <end position="109"/>
    </location>
</feature>
<evidence type="ECO:0000256" key="5">
    <source>
        <dbReference type="ARBA" id="ARBA00023136"/>
    </source>
</evidence>
<feature type="transmembrane region" description="Helical" evidence="7">
    <location>
        <begin position="356"/>
        <end position="377"/>
    </location>
</feature>
<dbReference type="Proteomes" id="UP001470230">
    <property type="component" value="Unassembled WGS sequence"/>
</dbReference>
<name>A0ABR2J1I0_9EUKA</name>
<dbReference type="EMBL" id="JAPFFF010000013">
    <property type="protein sequence ID" value="KAK8871758.1"/>
    <property type="molecule type" value="Genomic_DNA"/>
</dbReference>
<dbReference type="PANTHER" id="PTHR19432:SF26">
    <property type="entry name" value="MAJOR FACILITATOR SUPERFAMILY (MFS) PROFILE DOMAIN-CONTAINING PROTEIN"/>
    <property type="match status" value="1"/>
</dbReference>
<evidence type="ECO:0000313" key="9">
    <source>
        <dbReference type="Proteomes" id="UP001470230"/>
    </source>
</evidence>
<evidence type="ECO:0000256" key="1">
    <source>
        <dbReference type="ARBA" id="ARBA00004141"/>
    </source>
</evidence>
<evidence type="ECO:0000256" key="6">
    <source>
        <dbReference type="SAM" id="MobiDB-lite"/>
    </source>
</evidence>
<dbReference type="InterPro" id="IPR036259">
    <property type="entry name" value="MFS_trans_sf"/>
</dbReference>
<keyword evidence="2" id="KW-0813">Transport</keyword>
<keyword evidence="3 7" id="KW-0812">Transmembrane</keyword>
<evidence type="ECO:0000256" key="3">
    <source>
        <dbReference type="ARBA" id="ARBA00022692"/>
    </source>
</evidence>
<feature type="transmembrane region" description="Helical" evidence="7">
    <location>
        <begin position="129"/>
        <end position="146"/>
    </location>
</feature>
<organism evidence="8 9">
    <name type="scientific">Tritrichomonas musculus</name>
    <dbReference type="NCBI Taxonomy" id="1915356"/>
    <lineage>
        <taxon>Eukaryota</taxon>
        <taxon>Metamonada</taxon>
        <taxon>Parabasalia</taxon>
        <taxon>Tritrichomonadida</taxon>
        <taxon>Tritrichomonadidae</taxon>
        <taxon>Tritrichomonas</taxon>
    </lineage>
</organism>
<feature type="region of interest" description="Disordered" evidence="6">
    <location>
        <begin position="450"/>
        <end position="470"/>
    </location>
</feature>
<gene>
    <name evidence="8" type="ORF">M9Y10_007498</name>
</gene>
<reference evidence="8 9" key="1">
    <citation type="submission" date="2024-04" db="EMBL/GenBank/DDBJ databases">
        <title>Tritrichomonas musculus Genome.</title>
        <authorList>
            <person name="Alves-Ferreira E."/>
            <person name="Grigg M."/>
            <person name="Lorenzi H."/>
            <person name="Galac M."/>
        </authorList>
    </citation>
    <scope>NUCLEOTIDE SEQUENCE [LARGE SCALE GENOMIC DNA]</scope>
    <source>
        <strain evidence="8 9">EAF2021</strain>
    </source>
</reference>
<feature type="transmembrane region" description="Helical" evidence="7">
    <location>
        <begin position="199"/>
        <end position="218"/>
    </location>
</feature>
<dbReference type="PANTHER" id="PTHR19432">
    <property type="entry name" value="SUGAR TRANSPORTER"/>
    <property type="match status" value="1"/>
</dbReference>
<proteinExistence type="predicted"/>
<protein>
    <recommendedName>
        <fullName evidence="10">Major facilitator superfamily transporter</fullName>
    </recommendedName>
</protein>
<evidence type="ECO:0000256" key="7">
    <source>
        <dbReference type="SAM" id="Phobius"/>
    </source>
</evidence>
<dbReference type="SUPFAM" id="SSF103473">
    <property type="entry name" value="MFS general substrate transporter"/>
    <property type="match status" value="1"/>
</dbReference>
<feature type="transmembrane region" description="Helical" evidence="7">
    <location>
        <begin position="298"/>
        <end position="318"/>
    </location>
</feature>
<evidence type="ECO:0000256" key="4">
    <source>
        <dbReference type="ARBA" id="ARBA00022989"/>
    </source>
</evidence>
<comment type="caution">
    <text evidence="8">The sequence shown here is derived from an EMBL/GenBank/DDBJ whole genome shotgun (WGS) entry which is preliminary data.</text>
</comment>
<dbReference type="Pfam" id="PF07690">
    <property type="entry name" value="MFS_1"/>
    <property type="match status" value="1"/>
</dbReference>
<dbReference type="Gene3D" id="1.20.1250.20">
    <property type="entry name" value="MFS general substrate transporter like domains"/>
    <property type="match status" value="1"/>
</dbReference>
<evidence type="ECO:0000313" key="8">
    <source>
        <dbReference type="EMBL" id="KAK8871758.1"/>
    </source>
</evidence>
<sequence>MNRGDDWVPLSKRDKISIPRMLAMSAGGFFNSINWNLIFQLSTPIMTKIGIVGTANAAVFLAGIVEVFFIQPIFSSMSDQCTFKWGRRRIYLVGSAAFCLVGMLIVAFADKIGRKLGGEKNEKSATTGVFIVFILLWYAGASVYGGPMRAIVSDNCPDSQQVWMSNIYNIVGTFTGIITSLLGTFEVYKYIGFNDNETFLLVFGIIFGFAALLITCIGTPEEPLLEKPPDAKNPIVELINTVKSIPRPALIADIFFIVYQIMFYEKGVWESAFYAQYLYGGENKTYDCPEKKKYQAGLSFFFTVSLVTSIVCFAYSWVNTFVVNKLGYKISLIIASSLIATGMVLVMFVKNKYGCLVIWIFLMGLPSVIGGTVPGAIVSLSVPSSTLGSHLAILNSFNVIGQIVANVGVGMGLGNLWDFEPRFMIGSGCVGGVLSVITSFFIVVPSRDVEHSDDDKIDGDTSDSDNPNSL</sequence>
<comment type="subcellular location">
    <subcellularLocation>
        <location evidence="1">Membrane</location>
        <topology evidence="1">Multi-pass membrane protein</topology>
    </subcellularLocation>
</comment>
<keyword evidence="9" id="KW-1185">Reference proteome</keyword>
<keyword evidence="4 7" id="KW-1133">Transmembrane helix</keyword>
<feature type="transmembrane region" description="Helical" evidence="7">
    <location>
        <begin position="423"/>
        <end position="444"/>
    </location>
</feature>
<feature type="transmembrane region" description="Helical" evidence="7">
    <location>
        <begin position="330"/>
        <end position="349"/>
    </location>
</feature>
<evidence type="ECO:0008006" key="10">
    <source>
        <dbReference type="Google" id="ProtNLM"/>
    </source>
</evidence>
<dbReference type="InterPro" id="IPR011701">
    <property type="entry name" value="MFS"/>
</dbReference>
<feature type="transmembrane region" description="Helical" evidence="7">
    <location>
        <begin position="21"/>
        <end position="39"/>
    </location>
</feature>
<evidence type="ECO:0000256" key="2">
    <source>
        <dbReference type="ARBA" id="ARBA00022448"/>
    </source>
</evidence>